<dbReference type="AlphaFoldDB" id="A0A9X1UVA0"/>
<organism evidence="2 3">
    <name type="scientific">Christiangramia crocea</name>
    <dbReference type="NCBI Taxonomy" id="2904124"/>
    <lineage>
        <taxon>Bacteria</taxon>
        <taxon>Pseudomonadati</taxon>
        <taxon>Bacteroidota</taxon>
        <taxon>Flavobacteriia</taxon>
        <taxon>Flavobacteriales</taxon>
        <taxon>Flavobacteriaceae</taxon>
        <taxon>Christiangramia</taxon>
    </lineage>
</organism>
<sequence length="122" mass="14244">MDLKPYIALYFIFVFFGKFVVMDSKILLAVMDGDEIAYNNPFCEKHKRKVPAVAFMDTMESDSEGFDLTIESLCNNPLTFELFNWNYKNIKVKSREYAYYTPSLQESVPDRFYPPPKMYSAG</sequence>
<keyword evidence="1" id="KW-0472">Membrane</keyword>
<feature type="transmembrane region" description="Helical" evidence="1">
    <location>
        <begin position="6"/>
        <end position="22"/>
    </location>
</feature>
<dbReference type="EMBL" id="JAJSON010000012">
    <property type="protein sequence ID" value="MCG9970791.1"/>
    <property type="molecule type" value="Genomic_DNA"/>
</dbReference>
<accession>A0A9X1UVA0</accession>
<reference evidence="2" key="1">
    <citation type="submission" date="2021-12" db="EMBL/GenBank/DDBJ databases">
        <title>Description of Gramella crocea sp. nov., a new bacterium isolated from activated sludge.</title>
        <authorList>
            <person name="Zhang X."/>
        </authorList>
    </citation>
    <scope>NUCLEOTIDE SEQUENCE</scope>
    <source>
        <strain evidence="2">YB25</strain>
    </source>
</reference>
<dbReference type="Proteomes" id="UP001139344">
    <property type="component" value="Unassembled WGS sequence"/>
</dbReference>
<proteinExistence type="predicted"/>
<name>A0A9X1UVA0_9FLAO</name>
<keyword evidence="3" id="KW-1185">Reference proteome</keyword>
<dbReference type="RefSeq" id="WP_240096427.1">
    <property type="nucleotide sequence ID" value="NZ_JAJSON010000012.1"/>
</dbReference>
<comment type="caution">
    <text evidence="2">The sequence shown here is derived from an EMBL/GenBank/DDBJ whole genome shotgun (WGS) entry which is preliminary data.</text>
</comment>
<protein>
    <submittedName>
        <fullName evidence="2">Uncharacterized protein</fullName>
    </submittedName>
</protein>
<keyword evidence="1" id="KW-1133">Transmembrane helix</keyword>
<gene>
    <name evidence="2" type="ORF">LU635_04005</name>
</gene>
<evidence type="ECO:0000313" key="2">
    <source>
        <dbReference type="EMBL" id="MCG9970791.1"/>
    </source>
</evidence>
<evidence type="ECO:0000256" key="1">
    <source>
        <dbReference type="SAM" id="Phobius"/>
    </source>
</evidence>
<keyword evidence="1" id="KW-0812">Transmembrane</keyword>
<evidence type="ECO:0000313" key="3">
    <source>
        <dbReference type="Proteomes" id="UP001139344"/>
    </source>
</evidence>